<accession>A0A318YZ66</accession>
<dbReference type="RefSeq" id="XP_025426283.1">
    <property type="nucleotide sequence ID" value="XM_025572348.1"/>
</dbReference>
<keyword evidence="4" id="KW-1185">Reference proteome</keyword>
<dbReference type="EMBL" id="KZ821290">
    <property type="protein sequence ID" value="PYH40301.1"/>
    <property type="molecule type" value="Genomic_DNA"/>
</dbReference>
<name>A0A318YZ66_9EURO</name>
<feature type="region of interest" description="Disordered" evidence="2">
    <location>
        <begin position="338"/>
        <end position="383"/>
    </location>
</feature>
<feature type="compositionally biased region" description="Polar residues" evidence="2">
    <location>
        <begin position="346"/>
        <end position="358"/>
    </location>
</feature>
<dbReference type="Proteomes" id="UP000248349">
    <property type="component" value="Unassembled WGS sequence"/>
</dbReference>
<feature type="region of interest" description="Disordered" evidence="2">
    <location>
        <begin position="389"/>
        <end position="408"/>
    </location>
</feature>
<feature type="compositionally biased region" description="Basic and acidic residues" evidence="2">
    <location>
        <begin position="389"/>
        <end position="398"/>
    </location>
</feature>
<feature type="non-terminal residue" evidence="3">
    <location>
        <position position="1"/>
    </location>
</feature>
<evidence type="ECO:0000256" key="2">
    <source>
        <dbReference type="SAM" id="MobiDB-lite"/>
    </source>
</evidence>
<dbReference type="STRING" id="1450539.A0A318YZ66"/>
<protein>
    <submittedName>
        <fullName evidence="3">Uncharacterized protein</fullName>
    </submittedName>
</protein>
<evidence type="ECO:0000313" key="4">
    <source>
        <dbReference type="Proteomes" id="UP000248349"/>
    </source>
</evidence>
<sequence>SGNYDYPPASRRPSRGSRTNNDRHLRPVPNRLQHLQELLNSERNRNNSTRALETLNQELEEYRGRSSVLVEEARTNLDRQFQQARAEHHIWNQHQGNDNFAGTVRPAGQRPQALNVTVVNFEGNASDPTRPGSRTPRFRPLRGGDRIGRVRSIRDENARSLLDEPVPRLESPIVMPQQRESETPSDNWRAKRRKLEMDDHREGLQNFRYGQYGQVVPGALKMELASCDGGTYEPDGESSWPENILRNDTTVYCTKSNRCNLILKHYAGIPFCLKKIVIRAPRTGYDAPIQEGMVFVSMTSDDLLARTAASHILCETTGRTRRSWHPRMQPSQEYLNAHQPRLPSAPGNNVDSNLNSEGSDTDNNDPARPTVGGGPNPISDFRTITNYDEHSDERSEANERDEDDETPYLTEIERLEADRYEDAAICSDTSDSLSEAELAEMGTFPRRRRALSRQIRAMRRRYNAAHPRQRPRSPDSPPASSNEVSQPLVSSLMRPHARFRIERHKSMVSIKFDPPPSGRYILVKLWNPHSGKNIDIQSIIAYGYGGPRFFPATSFR</sequence>
<reference evidence="3 4" key="1">
    <citation type="submission" date="2016-12" db="EMBL/GenBank/DDBJ databases">
        <title>The genomes of Aspergillus section Nigri reveals drivers in fungal speciation.</title>
        <authorList>
            <consortium name="DOE Joint Genome Institute"/>
            <person name="Vesth T.C."/>
            <person name="Nybo J."/>
            <person name="Theobald S."/>
            <person name="Brandl J."/>
            <person name="Frisvad J.C."/>
            <person name="Nielsen K.F."/>
            <person name="Lyhne E.K."/>
            <person name="Kogle M.E."/>
            <person name="Kuo A."/>
            <person name="Riley R."/>
            <person name="Clum A."/>
            <person name="Nolan M."/>
            <person name="Lipzen A."/>
            <person name="Salamov A."/>
            <person name="Henrissat B."/>
            <person name="Wiebenga A."/>
            <person name="De Vries R.P."/>
            <person name="Grigoriev I.V."/>
            <person name="Mortensen U.H."/>
            <person name="Andersen M.R."/>
            <person name="Baker S.E."/>
        </authorList>
    </citation>
    <scope>NUCLEOTIDE SEQUENCE [LARGE SCALE GENOMIC DNA]</scope>
    <source>
        <strain evidence="3 4">JOP 1030-1</strain>
    </source>
</reference>
<feature type="region of interest" description="Disordered" evidence="2">
    <location>
        <begin position="1"/>
        <end position="27"/>
    </location>
</feature>
<evidence type="ECO:0000313" key="3">
    <source>
        <dbReference type="EMBL" id="PYH40301.1"/>
    </source>
</evidence>
<dbReference type="GeneID" id="37073576"/>
<feature type="region of interest" description="Disordered" evidence="2">
    <location>
        <begin position="122"/>
        <end position="144"/>
    </location>
</feature>
<feature type="coiled-coil region" evidence="1">
    <location>
        <begin position="38"/>
        <end position="72"/>
    </location>
</feature>
<feature type="compositionally biased region" description="Basic residues" evidence="2">
    <location>
        <begin position="461"/>
        <end position="471"/>
    </location>
</feature>
<organism evidence="3 4">
    <name type="scientific">Aspergillus saccharolyticus JOP 1030-1</name>
    <dbReference type="NCBI Taxonomy" id="1450539"/>
    <lineage>
        <taxon>Eukaryota</taxon>
        <taxon>Fungi</taxon>
        <taxon>Dikarya</taxon>
        <taxon>Ascomycota</taxon>
        <taxon>Pezizomycotina</taxon>
        <taxon>Eurotiomycetes</taxon>
        <taxon>Eurotiomycetidae</taxon>
        <taxon>Eurotiales</taxon>
        <taxon>Aspergillaceae</taxon>
        <taxon>Aspergillus</taxon>
        <taxon>Aspergillus subgen. Circumdati</taxon>
    </lineage>
</organism>
<evidence type="ECO:0000256" key="1">
    <source>
        <dbReference type="SAM" id="Coils"/>
    </source>
</evidence>
<dbReference type="OrthoDB" id="2351940at2759"/>
<proteinExistence type="predicted"/>
<dbReference type="AlphaFoldDB" id="A0A318YZ66"/>
<gene>
    <name evidence="3" type="ORF">BP01DRAFT_308597</name>
</gene>
<keyword evidence="1" id="KW-0175">Coiled coil</keyword>
<feature type="region of interest" description="Disordered" evidence="2">
    <location>
        <begin position="461"/>
        <end position="489"/>
    </location>
</feature>